<sequence length="116" mass="12776">MPHSGGLQYVGGLAEKHYRAAATGTTAVTKLMFELINTILDIICNLTHMLLPNLNLLAAFISPRKVLKKGCHALQFILQVLQFTPNTSQKLGFLEDDCAELSQESVDRTFRGTNNS</sequence>
<reference evidence="1 2" key="2">
    <citation type="journal article" date="2013" name="Plant Cell Physiol.">
        <title>Rice Annotation Project Database (RAP-DB): an integrative and interactive database for rice genomics.</title>
        <authorList>
            <person name="Sakai H."/>
            <person name="Lee S.S."/>
            <person name="Tanaka T."/>
            <person name="Numa H."/>
            <person name="Kim J."/>
            <person name="Kawahara Y."/>
            <person name="Wakimoto H."/>
            <person name="Yang C.C."/>
            <person name="Iwamoto M."/>
            <person name="Abe T."/>
            <person name="Yamada Y."/>
            <person name="Muto A."/>
            <person name="Inokuchi H."/>
            <person name="Ikemura T."/>
            <person name="Matsumoto T."/>
            <person name="Sasaki T."/>
            <person name="Itoh T."/>
        </authorList>
    </citation>
    <scope>NUCLEOTIDE SEQUENCE [LARGE SCALE GENOMIC DNA]</scope>
    <source>
        <strain evidence="2">cv. Nipponbare</strain>
    </source>
</reference>
<dbReference type="Gramene" id="Os07t0599150-00">
    <property type="protein sequence ID" value="Os07t0599150-00"/>
    <property type="gene ID" value="Os07g0599150"/>
</dbReference>
<organism evidence="1 2">
    <name type="scientific">Oryza sativa subsp. japonica</name>
    <name type="common">Rice</name>
    <dbReference type="NCBI Taxonomy" id="39947"/>
    <lineage>
        <taxon>Eukaryota</taxon>
        <taxon>Viridiplantae</taxon>
        <taxon>Streptophyta</taxon>
        <taxon>Embryophyta</taxon>
        <taxon>Tracheophyta</taxon>
        <taxon>Spermatophyta</taxon>
        <taxon>Magnoliopsida</taxon>
        <taxon>Liliopsida</taxon>
        <taxon>Poales</taxon>
        <taxon>Poaceae</taxon>
        <taxon>BOP clade</taxon>
        <taxon>Oryzoideae</taxon>
        <taxon>Oryzeae</taxon>
        <taxon>Oryzinae</taxon>
        <taxon>Oryza</taxon>
        <taxon>Oryza sativa</taxon>
    </lineage>
</organism>
<dbReference type="PaxDb" id="39947-A0A0P0X8G1"/>
<protein>
    <submittedName>
        <fullName evidence="1">Os07g0599150 protein</fullName>
    </submittedName>
</protein>
<reference evidence="2" key="1">
    <citation type="journal article" date="2005" name="Nature">
        <title>The map-based sequence of the rice genome.</title>
        <authorList>
            <consortium name="International rice genome sequencing project (IRGSP)"/>
            <person name="Matsumoto T."/>
            <person name="Wu J."/>
            <person name="Kanamori H."/>
            <person name="Katayose Y."/>
            <person name="Fujisawa M."/>
            <person name="Namiki N."/>
            <person name="Mizuno H."/>
            <person name="Yamamoto K."/>
            <person name="Antonio B.A."/>
            <person name="Baba T."/>
            <person name="Sakata K."/>
            <person name="Nagamura Y."/>
            <person name="Aoki H."/>
            <person name="Arikawa K."/>
            <person name="Arita K."/>
            <person name="Bito T."/>
            <person name="Chiden Y."/>
            <person name="Fujitsuka N."/>
            <person name="Fukunaka R."/>
            <person name="Hamada M."/>
            <person name="Harada C."/>
            <person name="Hayashi A."/>
            <person name="Hijishita S."/>
            <person name="Honda M."/>
            <person name="Hosokawa S."/>
            <person name="Ichikawa Y."/>
            <person name="Idonuma A."/>
            <person name="Iijima M."/>
            <person name="Ikeda M."/>
            <person name="Ikeno M."/>
            <person name="Ito K."/>
            <person name="Ito S."/>
            <person name="Ito T."/>
            <person name="Ito Y."/>
            <person name="Ito Y."/>
            <person name="Iwabuchi A."/>
            <person name="Kamiya K."/>
            <person name="Karasawa W."/>
            <person name="Kurita K."/>
            <person name="Katagiri S."/>
            <person name="Kikuta A."/>
            <person name="Kobayashi H."/>
            <person name="Kobayashi N."/>
            <person name="Machita K."/>
            <person name="Maehara T."/>
            <person name="Masukawa M."/>
            <person name="Mizubayashi T."/>
            <person name="Mukai Y."/>
            <person name="Nagasaki H."/>
            <person name="Nagata Y."/>
            <person name="Naito S."/>
            <person name="Nakashima M."/>
            <person name="Nakama Y."/>
            <person name="Nakamichi Y."/>
            <person name="Nakamura M."/>
            <person name="Meguro A."/>
            <person name="Negishi M."/>
            <person name="Ohta I."/>
            <person name="Ohta T."/>
            <person name="Okamoto M."/>
            <person name="Ono N."/>
            <person name="Saji S."/>
            <person name="Sakaguchi M."/>
            <person name="Sakai K."/>
            <person name="Shibata M."/>
            <person name="Shimokawa T."/>
            <person name="Song J."/>
            <person name="Takazaki Y."/>
            <person name="Terasawa K."/>
            <person name="Tsugane M."/>
            <person name="Tsuji K."/>
            <person name="Ueda S."/>
            <person name="Waki K."/>
            <person name="Yamagata H."/>
            <person name="Yamamoto M."/>
            <person name="Yamamoto S."/>
            <person name="Yamane H."/>
            <person name="Yoshiki S."/>
            <person name="Yoshihara R."/>
            <person name="Yukawa K."/>
            <person name="Zhong H."/>
            <person name="Yano M."/>
            <person name="Yuan Q."/>
            <person name="Ouyang S."/>
            <person name="Liu J."/>
            <person name="Jones K.M."/>
            <person name="Gansberger K."/>
            <person name="Moffat K."/>
            <person name="Hill J."/>
            <person name="Bera J."/>
            <person name="Fadrosh D."/>
            <person name="Jin S."/>
            <person name="Johri S."/>
            <person name="Kim M."/>
            <person name="Overton L."/>
            <person name="Reardon M."/>
            <person name="Tsitrin T."/>
            <person name="Vuong H."/>
            <person name="Weaver B."/>
            <person name="Ciecko A."/>
            <person name="Tallon L."/>
            <person name="Jackson J."/>
            <person name="Pai G."/>
            <person name="Aken S.V."/>
            <person name="Utterback T."/>
            <person name="Reidmuller S."/>
            <person name="Feldblyum T."/>
            <person name="Hsiao J."/>
            <person name="Zismann V."/>
            <person name="Iobst S."/>
            <person name="de Vazeille A.R."/>
            <person name="Buell C.R."/>
            <person name="Ying K."/>
            <person name="Li Y."/>
            <person name="Lu T."/>
            <person name="Huang Y."/>
            <person name="Zhao Q."/>
            <person name="Feng Q."/>
            <person name="Zhang L."/>
            <person name="Zhu J."/>
            <person name="Weng Q."/>
            <person name="Mu J."/>
            <person name="Lu Y."/>
            <person name="Fan D."/>
            <person name="Liu Y."/>
            <person name="Guan J."/>
            <person name="Zhang Y."/>
            <person name="Yu S."/>
            <person name="Liu X."/>
            <person name="Zhang Y."/>
            <person name="Hong G."/>
            <person name="Han B."/>
            <person name="Choisne N."/>
            <person name="Demange N."/>
            <person name="Orjeda G."/>
            <person name="Samain S."/>
            <person name="Cattolico L."/>
            <person name="Pelletier E."/>
            <person name="Couloux A."/>
            <person name="Segurens B."/>
            <person name="Wincker P."/>
            <person name="D'Hont A."/>
            <person name="Scarpelli C."/>
            <person name="Weissenbach J."/>
            <person name="Salanoubat M."/>
            <person name="Quetier F."/>
            <person name="Yu Y."/>
            <person name="Kim H.R."/>
            <person name="Rambo T."/>
            <person name="Currie J."/>
            <person name="Collura K."/>
            <person name="Luo M."/>
            <person name="Yang T."/>
            <person name="Ammiraju J.S.S."/>
            <person name="Engler F."/>
            <person name="Soderlund C."/>
            <person name="Wing R.A."/>
            <person name="Palmer L.E."/>
            <person name="de la Bastide M."/>
            <person name="Spiegel L."/>
            <person name="Nascimento L."/>
            <person name="Zutavern T."/>
            <person name="O'Shaughnessy A."/>
            <person name="Dike S."/>
            <person name="Dedhia N."/>
            <person name="Preston R."/>
            <person name="Balija V."/>
            <person name="McCombie W.R."/>
            <person name="Chow T."/>
            <person name="Chen H."/>
            <person name="Chung M."/>
            <person name="Chen C."/>
            <person name="Shaw J."/>
            <person name="Wu H."/>
            <person name="Hsiao K."/>
            <person name="Chao Y."/>
            <person name="Chu M."/>
            <person name="Cheng C."/>
            <person name="Hour A."/>
            <person name="Lee P."/>
            <person name="Lin S."/>
            <person name="Lin Y."/>
            <person name="Liou J."/>
            <person name="Liu S."/>
            <person name="Hsing Y."/>
            <person name="Raghuvanshi S."/>
            <person name="Mohanty A."/>
            <person name="Bharti A.K."/>
            <person name="Gaur A."/>
            <person name="Gupta V."/>
            <person name="Kumar D."/>
            <person name="Ravi V."/>
            <person name="Vij S."/>
            <person name="Kapur A."/>
            <person name="Khurana P."/>
            <person name="Khurana P."/>
            <person name="Khurana J.P."/>
            <person name="Tyagi A.K."/>
            <person name="Gaikwad K."/>
            <person name="Singh A."/>
            <person name="Dalal V."/>
            <person name="Srivastava S."/>
            <person name="Dixit A."/>
            <person name="Pal A.K."/>
            <person name="Ghazi I.A."/>
            <person name="Yadav M."/>
            <person name="Pandit A."/>
            <person name="Bhargava A."/>
            <person name="Sureshbabu K."/>
            <person name="Batra K."/>
            <person name="Sharma T.R."/>
            <person name="Mohapatra T."/>
            <person name="Singh N.K."/>
            <person name="Messing J."/>
            <person name="Nelson A.B."/>
            <person name="Fuks G."/>
            <person name="Kavchok S."/>
            <person name="Keizer G."/>
            <person name="Linton E."/>
            <person name="Llaca V."/>
            <person name="Song R."/>
            <person name="Tanyolac B."/>
            <person name="Young S."/>
            <person name="Ho-Il K."/>
            <person name="Hahn J.H."/>
            <person name="Sangsakoo G."/>
            <person name="Vanavichit A."/>
            <person name="de Mattos Luiz.A.T."/>
            <person name="Zimmer P.D."/>
            <person name="Malone G."/>
            <person name="Dellagostin O."/>
            <person name="de Oliveira A.C."/>
            <person name="Bevan M."/>
            <person name="Bancroft I."/>
            <person name="Minx P."/>
            <person name="Cordum H."/>
            <person name="Wilson R."/>
            <person name="Cheng Z."/>
            <person name="Jin W."/>
            <person name="Jiang J."/>
            <person name="Leong S.A."/>
            <person name="Iwama H."/>
            <person name="Gojobori T."/>
            <person name="Itoh T."/>
            <person name="Niimura Y."/>
            <person name="Fujii Y."/>
            <person name="Habara T."/>
            <person name="Sakai H."/>
            <person name="Sato Y."/>
            <person name="Wilson G."/>
            <person name="Kumar K."/>
            <person name="McCouch S."/>
            <person name="Juretic N."/>
            <person name="Hoen D."/>
            <person name="Wright S."/>
            <person name="Bruskiewich R."/>
            <person name="Bureau T."/>
            <person name="Miyao A."/>
            <person name="Hirochika H."/>
            <person name="Nishikawa T."/>
            <person name="Kadowaki K."/>
            <person name="Sugiura M."/>
            <person name="Burr B."/>
            <person name="Sasaki T."/>
        </authorList>
    </citation>
    <scope>NUCLEOTIDE SEQUENCE [LARGE SCALE GENOMIC DNA]</scope>
    <source>
        <strain evidence="2">cv. Nipponbare</strain>
    </source>
</reference>
<evidence type="ECO:0000313" key="1">
    <source>
        <dbReference type="EMBL" id="BAT02509.1"/>
    </source>
</evidence>
<reference evidence="1 2" key="3">
    <citation type="journal article" date="2013" name="Rice">
        <title>Improvement of the Oryza sativa Nipponbare reference genome using next generation sequence and optical map data.</title>
        <authorList>
            <person name="Kawahara Y."/>
            <person name="de la Bastide M."/>
            <person name="Hamilton J.P."/>
            <person name="Kanamori H."/>
            <person name="McCombie W.R."/>
            <person name="Ouyang S."/>
            <person name="Schwartz D.C."/>
            <person name="Tanaka T."/>
            <person name="Wu J."/>
            <person name="Zhou S."/>
            <person name="Childs K.L."/>
            <person name="Davidson R.M."/>
            <person name="Lin H."/>
            <person name="Quesada-Ocampo L."/>
            <person name="Vaillancourt B."/>
            <person name="Sakai H."/>
            <person name="Lee S.S."/>
            <person name="Kim J."/>
            <person name="Numa H."/>
            <person name="Itoh T."/>
            <person name="Buell C.R."/>
            <person name="Matsumoto T."/>
        </authorList>
    </citation>
    <scope>NUCLEOTIDE SEQUENCE [LARGE SCALE GENOMIC DNA]</scope>
    <source>
        <strain evidence="2">cv. Nipponbare</strain>
    </source>
</reference>
<dbReference type="AlphaFoldDB" id="A0A0P0X8G1"/>
<proteinExistence type="predicted"/>
<dbReference type="EMBL" id="AP014963">
    <property type="protein sequence ID" value="BAT02509.1"/>
    <property type="molecule type" value="Genomic_DNA"/>
</dbReference>
<dbReference type="InParanoid" id="A0A0P0X8G1"/>
<keyword evidence="2" id="KW-1185">Reference proteome</keyword>
<evidence type="ECO:0000313" key="2">
    <source>
        <dbReference type="Proteomes" id="UP000059680"/>
    </source>
</evidence>
<name>A0A0P0X8G1_ORYSJ</name>
<gene>
    <name evidence="1" type="ordered locus">Os07g0599150</name>
    <name evidence="1" type="ORF">OSNPB_070599150</name>
</gene>
<dbReference type="Proteomes" id="UP000059680">
    <property type="component" value="Chromosome 7"/>
</dbReference>
<accession>A0A0P0X8G1</accession>
<feature type="non-terminal residue" evidence="1">
    <location>
        <position position="116"/>
    </location>
</feature>